<evidence type="ECO:0000256" key="4">
    <source>
        <dbReference type="ARBA" id="ARBA00023136"/>
    </source>
</evidence>
<reference evidence="7" key="1">
    <citation type="journal article" date="2010" name="Nat. Biotechnol.">
        <title>Draft genome sequence of the oilseed species Ricinus communis.</title>
        <authorList>
            <person name="Chan A.P."/>
            <person name="Crabtree J."/>
            <person name="Zhao Q."/>
            <person name="Lorenzi H."/>
            <person name="Orvis J."/>
            <person name="Puiu D."/>
            <person name="Melake-Berhan A."/>
            <person name="Jones K.M."/>
            <person name="Redman J."/>
            <person name="Chen G."/>
            <person name="Cahoon E.B."/>
            <person name="Gedil M."/>
            <person name="Stanke M."/>
            <person name="Haas B.J."/>
            <person name="Wortman J.R."/>
            <person name="Fraser-Liggett C.M."/>
            <person name="Ravel J."/>
            <person name="Rabinowicz P.D."/>
        </authorList>
    </citation>
    <scope>NUCLEOTIDE SEQUENCE [LARGE SCALE GENOMIC DNA]</scope>
    <source>
        <strain evidence="7">cv. Hale</strain>
    </source>
</reference>
<dbReference type="InterPro" id="IPR051415">
    <property type="entry name" value="LAAT-1"/>
</dbReference>
<name>B9S3L9_RICCO</name>
<dbReference type="STRING" id="3988.B9S3L9"/>
<dbReference type="InterPro" id="IPR006603">
    <property type="entry name" value="PQ-loop_rpt"/>
</dbReference>
<dbReference type="GO" id="GO:0016020">
    <property type="term" value="C:membrane"/>
    <property type="evidence" value="ECO:0007669"/>
    <property type="project" value="UniProtKB-SubCell"/>
</dbReference>
<feature type="transmembrane region" description="Helical" evidence="5">
    <location>
        <begin position="63"/>
        <end position="81"/>
    </location>
</feature>
<keyword evidence="3 5" id="KW-1133">Transmembrane helix</keyword>
<dbReference type="AlphaFoldDB" id="B9S3L9"/>
<evidence type="ECO:0000256" key="3">
    <source>
        <dbReference type="ARBA" id="ARBA00022989"/>
    </source>
</evidence>
<dbReference type="eggNOG" id="KOG2913">
    <property type="taxonomic scope" value="Eukaryota"/>
</dbReference>
<accession>B9S3L9</accession>
<comment type="subcellular location">
    <subcellularLocation>
        <location evidence="1">Membrane</location>
        <topology evidence="1">Multi-pass membrane protein</topology>
    </subcellularLocation>
</comment>
<feature type="transmembrane region" description="Helical" evidence="5">
    <location>
        <begin position="257"/>
        <end position="274"/>
    </location>
</feature>
<keyword evidence="2 5" id="KW-0812">Transmembrane</keyword>
<feature type="transmembrane region" description="Helical" evidence="5">
    <location>
        <begin position="93"/>
        <end position="114"/>
    </location>
</feature>
<dbReference type="EMBL" id="EQ973859">
    <property type="protein sequence ID" value="EEF41821.1"/>
    <property type="molecule type" value="Genomic_DNA"/>
</dbReference>
<evidence type="ECO:0000313" key="7">
    <source>
        <dbReference type="Proteomes" id="UP000008311"/>
    </source>
</evidence>
<dbReference type="PANTHER" id="PTHR16201">
    <property type="entry name" value="SEVEN TRANSMEMBRANE PROTEIN 1-RELATED"/>
    <property type="match status" value="1"/>
</dbReference>
<evidence type="ECO:0000313" key="6">
    <source>
        <dbReference type="EMBL" id="EEF41821.1"/>
    </source>
</evidence>
<organism evidence="6 7">
    <name type="scientific">Ricinus communis</name>
    <name type="common">Castor bean</name>
    <dbReference type="NCBI Taxonomy" id="3988"/>
    <lineage>
        <taxon>Eukaryota</taxon>
        <taxon>Viridiplantae</taxon>
        <taxon>Streptophyta</taxon>
        <taxon>Embryophyta</taxon>
        <taxon>Tracheophyta</taxon>
        <taxon>Spermatophyta</taxon>
        <taxon>Magnoliopsida</taxon>
        <taxon>eudicotyledons</taxon>
        <taxon>Gunneridae</taxon>
        <taxon>Pentapetalae</taxon>
        <taxon>rosids</taxon>
        <taxon>fabids</taxon>
        <taxon>Malpighiales</taxon>
        <taxon>Euphorbiaceae</taxon>
        <taxon>Acalyphoideae</taxon>
        <taxon>Acalypheae</taxon>
        <taxon>Ricinus</taxon>
    </lineage>
</organism>
<dbReference type="Pfam" id="PF04193">
    <property type="entry name" value="PQ-loop"/>
    <property type="match status" value="1"/>
</dbReference>
<dbReference type="InParanoid" id="B9S3L9"/>
<gene>
    <name evidence="6" type="ORF">RCOM_0672570</name>
</gene>
<proteinExistence type="predicted"/>
<protein>
    <submittedName>
        <fullName evidence="6">Uncharacterized protein</fullName>
    </submittedName>
</protein>
<evidence type="ECO:0000256" key="2">
    <source>
        <dbReference type="ARBA" id="ARBA00022692"/>
    </source>
</evidence>
<dbReference type="SMART" id="SM00679">
    <property type="entry name" value="CTNS"/>
    <property type="match status" value="1"/>
</dbReference>
<dbReference type="FunFam" id="1.20.1280.290:FF:000019">
    <property type="entry name" value="PQ-loop repeat family protein / transmembrane family protein"/>
    <property type="match status" value="1"/>
</dbReference>
<sequence length="316" mass="35011">MAQGMCPRTKQCSEWARIYINYCLCSVKDGISLSVGLLSVISWSVAEIPQIVTNYKEKSSQGLSIAFLTTWIIGDLFNLFGCLLEPATLPTQYYMAILYTFITIILAAQTIYYGHIYPRMKCNRWHKEGPILNQTEEAVKLTQGVKNGGLKQINNTEKWRNGSRILDKGNILSSPIPLPAFPHNNSSGRELYYMSARSLSSSHTPIAGSYLAHPASYPIRSSIEEALLDGDSSTQSAPNLNGGDISTRSAPNLKPKTMLCVVFAVVFLGIFNLHESTRSPTFPFENQNQAFVLRVGRKILKVTQAETQSPYTDTVG</sequence>
<dbReference type="Gene3D" id="1.20.1280.290">
    <property type="match status" value="1"/>
</dbReference>
<keyword evidence="7" id="KW-1185">Reference proteome</keyword>
<evidence type="ECO:0000256" key="1">
    <source>
        <dbReference type="ARBA" id="ARBA00004141"/>
    </source>
</evidence>
<dbReference type="PANTHER" id="PTHR16201:SF44">
    <property type="entry name" value="SEVEN TRANSMEMBRANE PROTEIN 1"/>
    <property type="match status" value="1"/>
</dbReference>
<keyword evidence="4 5" id="KW-0472">Membrane</keyword>
<evidence type="ECO:0000256" key="5">
    <source>
        <dbReference type="SAM" id="Phobius"/>
    </source>
</evidence>
<dbReference type="Proteomes" id="UP000008311">
    <property type="component" value="Unassembled WGS sequence"/>
</dbReference>